<gene>
    <name evidence="1" type="ORF">PFISCL1PPCAC_14178</name>
</gene>
<name>A0AAV5VWH1_9BILA</name>
<keyword evidence="2" id="KW-1185">Reference proteome</keyword>
<dbReference type="Proteomes" id="UP001432322">
    <property type="component" value="Unassembled WGS sequence"/>
</dbReference>
<dbReference type="Pfam" id="PF13896">
    <property type="entry name" value="Glyco_transf_49"/>
    <property type="match status" value="1"/>
</dbReference>
<accession>A0AAV5VWH1</accession>
<protein>
    <submittedName>
        <fullName evidence="1">Uncharacterized protein</fullName>
    </submittedName>
</protein>
<organism evidence="1 2">
    <name type="scientific">Pristionchus fissidentatus</name>
    <dbReference type="NCBI Taxonomy" id="1538716"/>
    <lineage>
        <taxon>Eukaryota</taxon>
        <taxon>Metazoa</taxon>
        <taxon>Ecdysozoa</taxon>
        <taxon>Nematoda</taxon>
        <taxon>Chromadorea</taxon>
        <taxon>Rhabditida</taxon>
        <taxon>Rhabditina</taxon>
        <taxon>Diplogasteromorpha</taxon>
        <taxon>Diplogasteroidea</taxon>
        <taxon>Neodiplogasteridae</taxon>
        <taxon>Pristionchus</taxon>
    </lineage>
</organism>
<evidence type="ECO:0000313" key="1">
    <source>
        <dbReference type="EMBL" id="GMT22881.1"/>
    </source>
</evidence>
<feature type="non-terminal residue" evidence="1">
    <location>
        <position position="214"/>
    </location>
</feature>
<dbReference type="EMBL" id="BTSY01000004">
    <property type="protein sequence ID" value="GMT22881.1"/>
    <property type="molecule type" value="Genomic_DNA"/>
</dbReference>
<dbReference type="AlphaFoldDB" id="A0AAV5VWH1"/>
<dbReference type="PANTHER" id="PTHR47411">
    <property type="entry name" value="B3GNT1, BETA-1,3-N-ACETYLGUCOSAMINYLTRANSFERASE 1, HOMOLOG"/>
    <property type="match status" value="1"/>
</dbReference>
<comment type="caution">
    <text evidence="1">The sequence shown here is derived from an EMBL/GenBank/DDBJ whole genome shotgun (WGS) entry which is preliminary data.</text>
</comment>
<evidence type="ECO:0000313" key="2">
    <source>
        <dbReference type="Proteomes" id="UP001432322"/>
    </source>
</evidence>
<dbReference type="PANTHER" id="PTHR47411:SF3">
    <property type="entry name" value="I-BETA-1,3-N-ACETYLGLUCOSAMINYLTRANSFERASE"/>
    <property type="match status" value="1"/>
</dbReference>
<reference evidence="1" key="1">
    <citation type="submission" date="2023-10" db="EMBL/GenBank/DDBJ databases">
        <title>Genome assembly of Pristionchus species.</title>
        <authorList>
            <person name="Yoshida K."/>
            <person name="Sommer R.J."/>
        </authorList>
    </citation>
    <scope>NUCLEOTIDE SEQUENCE</scope>
    <source>
        <strain evidence="1">RS5133</strain>
    </source>
</reference>
<sequence length="214" mass="25294">MSIGIFFDNERDTVVDIREKLAEAFRLLSDNDLQSMVAVHLLCDSIRTPSDADERAAAYPINVVRNVARLHTTSRFLLIGDMDHLFSHGFEQKMRDLARRTLEMGKKRVLVYRFFEIEEEESAKRHHKITKADLRTLIEKEKAVVFHSKINMTNGHDIPRLEEWLVTEEKERPGISEGHLKYDRREWEPQIVFTRDAPFHDETFPYRIRNNLEM</sequence>
<proteinExistence type="predicted"/>